<keyword evidence="2" id="KW-1185">Reference proteome</keyword>
<accession>A0ABX4J0X6</accession>
<evidence type="ECO:0000313" key="1">
    <source>
        <dbReference type="EMBL" id="PDS48455.1"/>
    </source>
</evidence>
<name>A0ABX4J0X6_9HYPH</name>
<protein>
    <submittedName>
        <fullName evidence="1">Uncharacterized protein</fullName>
    </submittedName>
</protein>
<gene>
    <name evidence="1" type="ORF">CO662_29755</name>
</gene>
<evidence type="ECO:0000313" key="2">
    <source>
        <dbReference type="Proteomes" id="UP000219972"/>
    </source>
</evidence>
<proteinExistence type="predicted"/>
<dbReference type="Proteomes" id="UP000219972">
    <property type="component" value="Unassembled WGS sequence"/>
</dbReference>
<reference evidence="1 2" key="1">
    <citation type="submission" date="2017-09" db="EMBL/GenBank/DDBJ databases">
        <title>Comparative genomics of rhizobia isolated from Phaseolus vulgaris in China.</title>
        <authorList>
            <person name="Tong W."/>
        </authorList>
    </citation>
    <scope>NUCLEOTIDE SEQUENCE [LARGE SCALE GENOMIC DNA]</scope>
    <source>
        <strain evidence="1 2">Y27</strain>
    </source>
</reference>
<organism evidence="1 2">
    <name type="scientific">Rhizobium anhuiense</name>
    <dbReference type="NCBI Taxonomy" id="1184720"/>
    <lineage>
        <taxon>Bacteria</taxon>
        <taxon>Pseudomonadati</taxon>
        <taxon>Pseudomonadota</taxon>
        <taxon>Alphaproteobacteria</taxon>
        <taxon>Hyphomicrobiales</taxon>
        <taxon>Rhizobiaceae</taxon>
        <taxon>Rhizobium/Agrobacterium group</taxon>
        <taxon>Rhizobium</taxon>
    </lineage>
</organism>
<comment type="caution">
    <text evidence="1">The sequence shown here is derived from an EMBL/GenBank/DDBJ whole genome shotgun (WGS) entry which is preliminary data.</text>
</comment>
<dbReference type="RefSeq" id="WP_097544884.1">
    <property type="nucleotide sequence ID" value="NZ_NWSJ01000022.1"/>
</dbReference>
<sequence length="67" mass="7551">MPTEEFAKGFPLDGNDEPIIGHYRSVFDEPSIMTINVDIKNAIVALPIDSTHLEAFTGIYQDYLSRH</sequence>
<dbReference type="EMBL" id="NWSL01000027">
    <property type="protein sequence ID" value="PDS48455.1"/>
    <property type="molecule type" value="Genomic_DNA"/>
</dbReference>